<dbReference type="Proteomes" id="UP000234329">
    <property type="component" value="Unassembled WGS sequence"/>
</dbReference>
<dbReference type="InterPro" id="IPR025272">
    <property type="entry name" value="SocA_Panacea"/>
</dbReference>
<evidence type="ECO:0000313" key="2">
    <source>
        <dbReference type="EMBL" id="PKY11728.1"/>
    </source>
</evidence>
<reference evidence="2 3" key="1">
    <citation type="submission" date="2017-03" db="EMBL/GenBank/DDBJ databases">
        <title>Draft genime sequence of the acidophilic sulfur-oxidizing bacterium Acidithiobacillus sp. SH, isolated from seawater.</title>
        <authorList>
            <person name="Sharmin S."/>
            <person name="Tokuhisa M."/>
            <person name="Kanao T."/>
            <person name="Kamimura K."/>
        </authorList>
    </citation>
    <scope>NUCLEOTIDE SEQUENCE [LARGE SCALE GENOMIC DNA]</scope>
    <source>
        <strain evidence="2 3">SH</strain>
    </source>
</reference>
<organism evidence="2 3">
    <name type="scientific">Acidithiobacillus marinus</name>
    <dbReference type="NCBI Taxonomy" id="187490"/>
    <lineage>
        <taxon>Bacteria</taxon>
        <taxon>Pseudomonadati</taxon>
        <taxon>Pseudomonadota</taxon>
        <taxon>Acidithiobacillia</taxon>
        <taxon>Acidithiobacillales</taxon>
        <taxon>Acidithiobacillaceae</taxon>
        <taxon>Acidithiobacillus</taxon>
    </lineage>
</organism>
<dbReference type="Pfam" id="PF13274">
    <property type="entry name" value="SocA_Panacea"/>
    <property type="match status" value="1"/>
</dbReference>
<dbReference type="AlphaFoldDB" id="A0A2I1DPB6"/>
<evidence type="ECO:0000313" key="3">
    <source>
        <dbReference type="Proteomes" id="UP000234329"/>
    </source>
</evidence>
<dbReference type="InParanoid" id="A0A2I1DPB6"/>
<accession>A0A2I1DPB6</accession>
<sequence>MGYKIIHMNAITSAKSLRFPFDERKAAEVAAFFLLKAQARGSNISILKLMKLMYLAERASYQQFGAPLVGDSLYSLPHGPVMSTTLSLINSVAEEREGGDYWDSLIAERTDGKYMCLREGKIKSTEDLLYLSEADCEILEKVWSDFGGLSAIKLRAYTHDPDNCPEWEDPNGSSRPISLDTMLTSMGYSPDAIEIICNNIAQMAATNASLKPQVRF</sequence>
<feature type="domain" description="Antitoxin SocA-like Panacea" evidence="1">
    <location>
        <begin position="49"/>
        <end position="162"/>
    </location>
</feature>
<gene>
    <name evidence="2" type="ORF">B1757_02760</name>
</gene>
<keyword evidence="3" id="KW-1185">Reference proteome</keyword>
<comment type="caution">
    <text evidence="2">The sequence shown here is derived from an EMBL/GenBank/DDBJ whole genome shotgun (WGS) entry which is preliminary data.</text>
</comment>
<dbReference type="EMBL" id="MXAV01000007">
    <property type="protein sequence ID" value="PKY11728.1"/>
    <property type="molecule type" value="Genomic_DNA"/>
</dbReference>
<name>A0A2I1DPB6_9PROT</name>
<proteinExistence type="predicted"/>
<evidence type="ECO:0000259" key="1">
    <source>
        <dbReference type="Pfam" id="PF13274"/>
    </source>
</evidence>
<protein>
    <recommendedName>
        <fullName evidence="1">Antitoxin SocA-like Panacea domain-containing protein</fullName>
    </recommendedName>
</protein>